<dbReference type="OrthoDB" id="6882680at2"/>
<keyword evidence="1" id="KW-0560">Oxidoreductase</keyword>
<sequence length="474" mass="49791">MVGGEWIDAGDDWLDVRDPSSWGNVIAQVPSLSAETVRGAFKSAREGAEEWAATGALDRGAVLFRAAALLRERAPELTALLTRENGKTTAEATVEVAKSAEFFEFYAGMARLPYGELIHDARPRTTTSVRREPVGVVLVITPWNDPLLTPARKLAPALFAGNAVVLKPASDTPAIALELVRALVDAGVPPRAVTTVTGRASVIADALIESEEIDAVTFTGSTEVGLDLQRSLAGRNLRVQTEMGGKNAAIVLADADLELAADTIAAAGFAQAGQRCTATSRVLVEASVHDALLQLLEERAARLVPGPGGADGTTLCPAINPGARDEILRHVEGARSEGAHVVTGTDVAQLPDDGCYVAPTVVADVTSDMAIWTQEVFGPVVAVMPVDGLARAIDAANASEYGLSAALFTRDLGAADTFLDRIRTGQAAVNLPTSGWDVHHPFGGFKLSGSAHKEQGLEALHFYQRVKTCAVRAI</sequence>
<dbReference type="InterPro" id="IPR016161">
    <property type="entry name" value="Ald_DH/histidinol_DH"/>
</dbReference>
<dbReference type="InterPro" id="IPR015590">
    <property type="entry name" value="Aldehyde_DH_dom"/>
</dbReference>
<dbReference type="Gene3D" id="3.40.605.10">
    <property type="entry name" value="Aldehyde Dehydrogenase, Chain A, domain 1"/>
    <property type="match status" value="1"/>
</dbReference>
<name>A0A4S8NIW3_9ACTN</name>
<dbReference type="GO" id="GO:0016620">
    <property type="term" value="F:oxidoreductase activity, acting on the aldehyde or oxo group of donors, NAD or NADP as acceptor"/>
    <property type="evidence" value="ECO:0007669"/>
    <property type="project" value="InterPro"/>
</dbReference>
<evidence type="ECO:0000313" key="3">
    <source>
        <dbReference type="EMBL" id="THV14864.1"/>
    </source>
</evidence>
<gene>
    <name evidence="3" type="ORF">E9934_08995</name>
</gene>
<reference evidence="3 4" key="1">
    <citation type="journal article" date="2009" name="Int. J. Syst. Evol. Microbiol.">
        <title>Nocardioides caeni sp. nov., isolated from wastewater.</title>
        <authorList>
            <person name="Yoon J.H."/>
            <person name="Kang S.J."/>
            <person name="Park S."/>
            <person name="Kim W."/>
            <person name="Oh T.K."/>
        </authorList>
    </citation>
    <scope>NUCLEOTIDE SEQUENCE [LARGE SCALE GENOMIC DNA]</scope>
    <source>
        <strain evidence="3 4">DSM 23134</strain>
    </source>
</reference>
<dbReference type="Pfam" id="PF00171">
    <property type="entry name" value="Aldedh"/>
    <property type="match status" value="1"/>
</dbReference>
<dbReference type="InterPro" id="IPR016160">
    <property type="entry name" value="Ald_DH_CS_CYS"/>
</dbReference>
<dbReference type="PANTHER" id="PTHR11699">
    <property type="entry name" value="ALDEHYDE DEHYDROGENASE-RELATED"/>
    <property type="match status" value="1"/>
</dbReference>
<dbReference type="InterPro" id="IPR016162">
    <property type="entry name" value="Ald_DH_N"/>
</dbReference>
<protein>
    <submittedName>
        <fullName evidence="3">Aldehyde dehydrogenase</fullName>
    </submittedName>
</protein>
<dbReference type="Proteomes" id="UP000307087">
    <property type="component" value="Unassembled WGS sequence"/>
</dbReference>
<comment type="caution">
    <text evidence="3">The sequence shown here is derived from an EMBL/GenBank/DDBJ whole genome shotgun (WGS) entry which is preliminary data.</text>
</comment>
<dbReference type="InterPro" id="IPR016163">
    <property type="entry name" value="Ald_DH_C"/>
</dbReference>
<dbReference type="SUPFAM" id="SSF53720">
    <property type="entry name" value="ALDH-like"/>
    <property type="match status" value="1"/>
</dbReference>
<dbReference type="PROSITE" id="PS00070">
    <property type="entry name" value="ALDEHYDE_DEHYDR_CYS"/>
    <property type="match status" value="1"/>
</dbReference>
<evidence type="ECO:0000259" key="2">
    <source>
        <dbReference type="Pfam" id="PF00171"/>
    </source>
</evidence>
<dbReference type="Gene3D" id="3.40.309.10">
    <property type="entry name" value="Aldehyde Dehydrogenase, Chain A, domain 2"/>
    <property type="match status" value="1"/>
</dbReference>
<keyword evidence="4" id="KW-1185">Reference proteome</keyword>
<evidence type="ECO:0000256" key="1">
    <source>
        <dbReference type="ARBA" id="ARBA00023002"/>
    </source>
</evidence>
<organism evidence="3 4">
    <name type="scientific">Nocardioides caeni</name>
    <dbReference type="NCBI Taxonomy" id="574700"/>
    <lineage>
        <taxon>Bacteria</taxon>
        <taxon>Bacillati</taxon>
        <taxon>Actinomycetota</taxon>
        <taxon>Actinomycetes</taxon>
        <taxon>Propionibacteriales</taxon>
        <taxon>Nocardioidaceae</taxon>
        <taxon>Nocardioides</taxon>
    </lineage>
</organism>
<proteinExistence type="predicted"/>
<accession>A0A4S8NIW3</accession>
<feature type="domain" description="Aldehyde dehydrogenase" evidence="2">
    <location>
        <begin position="6"/>
        <end position="468"/>
    </location>
</feature>
<dbReference type="AlphaFoldDB" id="A0A4S8NIW3"/>
<dbReference type="EMBL" id="STGW01000004">
    <property type="protein sequence ID" value="THV14864.1"/>
    <property type="molecule type" value="Genomic_DNA"/>
</dbReference>
<evidence type="ECO:0000313" key="4">
    <source>
        <dbReference type="Proteomes" id="UP000307087"/>
    </source>
</evidence>